<dbReference type="InterPro" id="IPR012999">
    <property type="entry name" value="Pyr_OxRdtase_I_AS"/>
</dbReference>
<evidence type="ECO:0000256" key="5">
    <source>
        <dbReference type="ARBA" id="ARBA00022630"/>
    </source>
</evidence>
<keyword evidence="7" id="KW-0560">Oxidoreductase</keyword>
<evidence type="ECO:0000256" key="4">
    <source>
        <dbReference type="ARBA" id="ARBA00022490"/>
    </source>
</evidence>
<organism evidence="13">
    <name type="scientific">freshwater metagenome</name>
    <dbReference type="NCBI Taxonomy" id="449393"/>
    <lineage>
        <taxon>unclassified sequences</taxon>
        <taxon>metagenomes</taxon>
        <taxon>ecological metagenomes</taxon>
    </lineage>
</organism>
<comment type="cofactor">
    <cofactor evidence="1">
        <name>FAD</name>
        <dbReference type="ChEBI" id="CHEBI:57692"/>
    </cofactor>
</comment>
<comment type="similarity">
    <text evidence="3">Belongs to the class-I pyridine nucleotide-disulfide oxidoreductase family.</text>
</comment>
<keyword evidence="6" id="KW-0274">FAD</keyword>
<dbReference type="SUPFAM" id="SSF55424">
    <property type="entry name" value="FAD/NAD-linked reductases, dimerisation (C-terminal) domain"/>
    <property type="match status" value="1"/>
</dbReference>
<evidence type="ECO:0000259" key="11">
    <source>
        <dbReference type="Pfam" id="PF02852"/>
    </source>
</evidence>
<dbReference type="AlphaFoldDB" id="A0A6J7LBK7"/>
<dbReference type="InterPro" id="IPR036188">
    <property type="entry name" value="FAD/NAD-bd_sf"/>
</dbReference>
<dbReference type="Gene3D" id="3.30.390.30">
    <property type="match status" value="1"/>
</dbReference>
<dbReference type="Pfam" id="PF07992">
    <property type="entry name" value="Pyr_redox_2"/>
    <property type="match status" value="1"/>
</dbReference>
<dbReference type="InterPro" id="IPR001100">
    <property type="entry name" value="Pyr_nuc-diS_OxRdtase"/>
</dbReference>
<dbReference type="PROSITE" id="PS00076">
    <property type="entry name" value="PYRIDINE_REDOX_1"/>
    <property type="match status" value="1"/>
</dbReference>
<gene>
    <name evidence="13" type="ORF">UFOPK3879_01008</name>
</gene>
<dbReference type="GO" id="GO:0006103">
    <property type="term" value="P:2-oxoglutarate metabolic process"/>
    <property type="evidence" value="ECO:0007669"/>
    <property type="project" value="TreeGrafter"/>
</dbReference>
<dbReference type="Gene3D" id="3.50.50.60">
    <property type="entry name" value="FAD/NAD(P)-binding domain"/>
    <property type="match status" value="2"/>
</dbReference>
<feature type="domain" description="Pyridine nucleotide-disulphide oxidoreductase dimerisation" evidence="11">
    <location>
        <begin position="349"/>
        <end position="460"/>
    </location>
</feature>
<keyword evidence="9" id="KW-1015">Disulfide bond</keyword>
<reference evidence="13" key="1">
    <citation type="submission" date="2020-05" db="EMBL/GenBank/DDBJ databases">
        <authorList>
            <person name="Chiriac C."/>
            <person name="Salcher M."/>
            <person name="Ghai R."/>
            <person name="Kavagutti S V."/>
        </authorList>
    </citation>
    <scope>NUCLEOTIDE SEQUENCE</scope>
</reference>
<accession>A0A6J7LBK7</accession>
<dbReference type="GO" id="GO:0050660">
    <property type="term" value="F:flavin adenine dinucleotide binding"/>
    <property type="evidence" value="ECO:0007669"/>
    <property type="project" value="InterPro"/>
</dbReference>
<evidence type="ECO:0000256" key="6">
    <source>
        <dbReference type="ARBA" id="ARBA00022827"/>
    </source>
</evidence>
<dbReference type="NCBIfam" id="TIGR01350">
    <property type="entry name" value="lipoamide_DH"/>
    <property type="match status" value="1"/>
</dbReference>
<dbReference type="PRINTS" id="PR00411">
    <property type="entry name" value="PNDRDTASEI"/>
</dbReference>
<dbReference type="PANTHER" id="PTHR22912">
    <property type="entry name" value="DISULFIDE OXIDOREDUCTASE"/>
    <property type="match status" value="1"/>
</dbReference>
<dbReference type="InterPro" id="IPR004099">
    <property type="entry name" value="Pyr_nucl-diS_OxRdtase_dimer"/>
</dbReference>
<evidence type="ECO:0000256" key="2">
    <source>
        <dbReference type="ARBA" id="ARBA00004496"/>
    </source>
</evidence>
<keyword evidence="10" id="KW-0676">Redox-active center</keyword>
<dbReference type="PANTHER" id="PTHR22912:SF217">
    <property type="entry name" value="DIHYDROLIPOYL DEHYDROGENASE"/>
    <property type="match status" value="1"/>
</dbReference>
<comment type="subcellular location">
    <subcellularLocation>
        <location evidence="2">Cytoplasm</location>
    </subcellularLocation>
</comment>
<dbReference type="EMBL" id="CAFBNR010000048">
    <property type="protein sequence ID" value="CAB4965095.1"/>
    <property type="molecule type" value="Genomic_DNA"/>
</dbReference>
<name>A0A6J7LBK7_9ZZZZ</name>
<keyword evidence="5" id="KW-0285">Flavoprotein</keyword>
<dbReference type="PIRSF" id="PIRSF000350">
    <property type="entry name" value="Mercury_reductase_MerA"/>
    <property type="match status" value="1"/>
</dbReference>
<dbReference type="PRINTS" id="PR00368">
    <property type="entry name" value="FADPNR"/>
</dbReference>
<dbReference type="Pfam" id="PF02852">
    <property type="entry name" value="Pyr_redox_dim"/>
    <property type="match status" value="1"/>
</dbReference>
<proteinExistence type="inferred from homology"/>
<keyword evidence="8" id="KW-0520">NAD</keyword>
<dbReference type="SUPFAM" id="SSF51905">
    <property type="entry name" value="FAD/NAD(P)-binding domain"/>
    <property type="match status" value="1"/>
</dbReference>
<evidence type="ECO:0000256" key="1">
    <source>
        <dbReference type="ARBA" id="ARBA00001974"/>
    </source>
</evidence>
<dbReference type="GO" id="GO:0004148">
    <property type="term" value="F:dihydrolipoyl dehydrogenase (NADH) activity"/>
    <property type="evidence" value="ECO:0007669"/>
    <property type="project" value="InterPro"/>
</dbReference>
<dbReference type="GO" id="GO:0005737">
    <property type="term" value="C:cytoplasm"/>
    <property type="evidence" value="ECO:0007669"/>
    <property type="project" value="UniProtKB-SubCell"/>
</dbReference>
<evidence type="ECO:0000256" key="8">
    <source>
        <dbReference type="ARBA" id="ARBA00023027"/>
    </source>
</evidence>
<protein>
    <submittedName>
        <fullName evidence="13">Unannotated protein</fullName>
    </submittedName>
</protein>
<dbReference type="InterPro" id="IPR023753">
    <property type="entry name" value="FAD/NAD-binding_dom"/>
</dbReference>
<feature type="domain" description="FAD/NAD(P)-binding" evidence="12">
    <location>
        <begin position="11"/>
        <end position="329"/>
    </location>
</feature>
<dbReference type="InterPro" id="IPR050151">
    <property type="entry name" value="Class-I_Pyr_Nuc-Dis_Oxidored"/>
</dbReference>
<dbReference type="InterPro" id="IPR006258">
    <property type="entry name" value="Lipoamide_DH"/>
</dbReference>
<sequence length="472" mass="49358">MLEVVSTAEQFDLVVIGGGPGGYAAAFYGASAGLNVALIERDTIGGTCLNRGCIPAKAFLETAAVNRHVMHAADFGINAKATGIDFGVAQKRKQTIVNTLVKGLTGLTKSKKVTYILGTGSLGANRTVSVQLSAGGTQEVQGRNIVLAAGSVPRTIPGFSAGGPIMTSDEVLMLDKIPARIAVIGGGAIGCEFASTFADLGSTVTILEGLPKILPGLDPDVAAVVVKSFKKKNIDIRTGVKVNGHEPTANGGTTVLFGEGERLDVDAVIVSVGRKPFTDHLGLTGTGVKVTDRGFVDVDGFCLTSEPGVYAVGDLINTPQLAHVAYAEAIVAIKHMRGEKVYPVMYDRVPWAIYCHPEVAWSGPSEGEARAKGHDVVVAKHQFRANSRAMIIGEAEGLVKIIAKRNADGTAGQVLGVHMVGPWVTEQLSGGYLAVNWEATVEEISEFIMPHPSLSELFGETVMSLTGRSINA</sequence>
<evidence type="ECO:0000256" key="7">
    <source>
        <dbReference type="ARBA" id="ARBA00023002"/>
    </source>
</evidence>
<evidence type="ECO:0000256" key="9">
    <source>
        <dbReference type="ARBA" id="ARBA00023157"/>
    </source>
</evidence>
<evidence type="ECO:0000256" key="10">
    <source>
        <dbReference type="ARBA" id="ARBA00023284"/>
    </source>
</evidence>
<keyword evidence="4" id="KW-0963">Cytoplasm</keyword>
<dbReference type="FunFam" id="3.30.390.30:FF:000001">
    <property type="entry name" value="Dihydrolipoyl dehydrogenase"/>
    <property type="match status" value="1"/>
</dbReference>
<evidence type="ECO:0000256" key="3">
    <source>
        <dbReference type="ARBA" id="ARBA00007532"/>
    </source>
</evidence>
<evidence type="ECO:0000313" key="13">
    <source>
        <dbReference type="EMBL" id="CAB4965095.1"/>
    </source>
</evidence>
<dbReference type="InterPro" id="IPR016156">
    <property type="entry name" value="FAD/NAD-linked_Rdtase_dimer_sf"/>
</dbReference>
<evidence type="ECO:0000259" key="12">
    <source>
        <dbReference type="Pfam" id="PF07992"/>
    </source>
</evidence>